<protein>
    <submittedName>
        <fullName evidence="2">Uncharacterized protein</fullName>
    </submittedName>
</protein>
<dbReference type="Proteomes" id="UP001187192">
    <property type="component" value="Unassembled WGS sequence"/>
</dbReference>
<reference evidence="2" key="1">
    <citation type="submission" date="2023-07" db="EMBL/GenBank/DDBJ databases">
        <title>draft genome sequence of fig (Ficus carica).</title>
        <authorList>
            <person name="Takahashi T."/>
            <person name="Nishimura K."/>
        </authorList>
    </citation>
    <scope>NUCLEOTIDE SEQUENCE</scope>
</reference>
<accession>A0AA87Z2Z5</accession>
<evidence type="ECO:0000313" key="2">
    <source>
        <dbReference type="EMBL" id="GMN28949.1"/>
    </source>
</evidence>
<proteinExistence type="predicted"/>
<sequence length="102" mass="11655">MQRWHHEFSSPLLQTSATKLLKLEPVQFGNFHGPGGSFKVDLMACDDLFSIFTTINTKKNKLRRIGKEGSWSSMKKVKKRMIELKGAAILCDLRLVSLKYNL</sequence>
<dbReference type="AlphaFoldDB" id="A0AA87Z2Z5"/>
<comment type="caution">
    <text evidence="2">The sequence shown here is derived from an EMBL/GenBank/DDBJ whole genome shotgun (WGS) entry which is preliminary data.</text>
</comment>
<evidence type="ECO:0000313" key="1">
    <source>
        <dbReference type="EMBL" id="GMN28937.1"/>
    </source>
</evidence>
<name>A0AA87Z2Z5_FICCA</name>
<keyword evidence="3" id="KW-1185">Reference proteome</keyword>
<dbReference type="EMBL" id="BTGU01003240">
    <property type="protein sequence ID" value="GMN28937.1"/>
    <property type="molecule type" value="Genomic_DNA"/>
</dbReference>
<organism evidence="2 3">
    <name type="scientific">Ficus carica</name>
    <name type="common">Common fig</name>
    <dbReference type="NCBI Taxonomy" id="3494"/>
    <lineage>
        <taxon>Eukaryota</taxon>
        <taxon>Viridiplantae</taxon>
        <taxon>Streptophyta</taxon>
        <taxon>Embryophyta</taxon>
        <taxon>Tracheophyta</taxon>
        <taxon>Spermatophyta</taxon>
        <taxon>Magnoliopsida</taxon>
        <taxon>eudicotyledons</taxon>
        <taxon>Gunneridae</taxon>
        <taxon>Pentapetalae</taxon>
        <taxon>rosids</taxon>
        <taxon>fabids</taxon>
        <taxon>Rosales</taxon>
        <taxon>Moraceae</taxon>
        <taxon>Ficeae</taxon>
        <taxon>Ficus</taxon>
    </lineage>
</organism>
<evidence type="ECO:0000313" key="3">
    <source>
        <dbReference type="Proteomes" id="UP001187192"/>
    </source>
</evidence>
<dbReference type="EMBL" id="BTGU01003241">
    <property type="protein sequence ID" value="GMN28949.1"/>
    <property type="molecule type" value="Genomic_DNA"/>
</dbReference>
<gene>
    <name evidence="1" type="ORF">TIFTF001_044294</name>
    <name evidence="2" type="ORF">TIFTF001_044295</name>
</gene>